<keyword evidence="2 5" id="KW-0812">Transmembrane</keyword>
<dbReference type="GO" id="GO:0045332">
    <property type="term" value="P:phospholipid translocation"/>
    <property type="evidence" value="ECO:0007669"/>
    <property type="project" value="TreeGrafter"/>
</dbReference>
<comment type="subcellular location">
    <subcellularLocation>
        <location evidence="1">Membrane</location>
        <topology evidence="1">Multi-pass membrane protein</topology>
    </subcellularLocation>
</comment>
<keyword evidence="3 5" id="KW-1133">Transmembrane helix</keyword>
<dbReference type="InterPro" id="IPR052241">
    <property type="entry name" value="SLC66/Scramblase_ANY1"/>
</dbReference>
<dbReference type="PANTHER" id="PTHR14856:SF9">
    <property type="entry name" value="PQ-LOOP REPEAT-CONTAINING PROTEIN 1"/>
    <property type="match status" value="1"/>
</dbReference>
<dbReference type="PANTHER" id="PTHR14856">
    <property type="entry name" value="PQ-LOOP REPEAT-CONTAINING PROTEIN 1-LIKE PROTEIN"/>
    <property type="match status" value="1"/>
</dbReference>
<evidence type="ECO:0000256" key="1">
    <source>
        <dbReference type="ARBA" id="ARBA00004141"/>
    </source>
</evidence>
<dbReference type="EMBL" id="GHBR01001683">
    <property type="protein sequence ID" value="NDJ96826.1"/>
    <property type="molecule type" value="Transcribed_RNA"/>
</dbReference>
<feature type="transmembrane region" description="Helical" evidence="5">
    <location>
        <begin position="194"/>
        <end position="213"/>
    </location>
</feature>
<sequence length="244" mass="28095">MYSELFLLIFANFHAAMTNESTLSSVKKILMSNSGFVQFLMIFFPPVPYLMQLVKIINSKSSEGFSTAVCHIILLSSIFKIAFWFRNPFDTALLLQCLILVLTNFVLLHYCYSYSNDVKKEAHAFMMPQNQTIFHLICAFLILQLSTIVFIMLLPYNSKHIQVIGSISSFLEALVTLPQLYYNYSNKNVKGLSMTMVIMWLCGDVFKFFYLVGVSAPFQFVYCNVFQTIVDIAIMGQVHFYRQK</sequence>
<dbReference type="InterPro" id="IPR006603">
    <property type="entry name" value="PQ-loop_rpt"/>
</dbReference>
<dbReference type="SMART" id="SM00679">
    <property type="entry name" value="CTNS"/>
    <property type="match status" value="2"/>
</dbReference>
<dbReference type="Pfam" id="PF04193">
    <property type="entry name" value="PQ-loop"/>
    <property type="match status" value="2"/>
</dbReference>
<feature type="transmembrane region" description="Helical" evidence="5">
    <location>
        <begin position="160"/>
        <end position="182"/>
    </location>
</feature>
<evidence type="ECO:0000256" key="2">
    <source>
        <dbReference type="ARBA" id="ARBA00022692"/>
    </source>
</evidence>
<accession>A0A6B2G2R8</accession>
<keyword evidence="4 5" id="KW-0472">Membrane</keyword>
<dbReference type="AlphaFoldDB" id="A0A6B2G2R8"/>
<evidence type="ECO:0000313" key="6">
    <source>
        <dbReference type="EMBL" id="NDJ96826.1"/>
    </source>
</evidence>
<feature type="transmembrane region" description="Helical" evidence="5">
    <location>
        <begin position="133"/>
        <end position="154"/>
    </location>
</feature>
<dbReference type="GO" id="GO:0042147">
    <property type="term" value="P:retrograde transport, endosome to Golgi"/>
    <property type="evidence" value="ECO:0007669"/>
    <property type="project" value="TreeGrafter"/>
</dbReference>
<protein>
    <submittedName>
        <fullName evidence="6">PQ-loop repeat-containing protein 1 (Trinotate prediction)</fullName>
    </submittedName>
</protein>
<evidence type="ECO:0000256" key="4">
    <source>
        <dbReference type="ARBA" id="ARBA00023136"/>
    </source>
</evidence>
<name>A0A6B2G2R8_MYXSQ</name>
<dbReference type="GO" id="GO:0005768">
    <property type="term" value="C:endosome"/>
    <property type="evidence" value="ECO:0007669"/>
    <property type="project" value="TreeGrafter"/>
</dbReference>
<feature type="transmembrane region" description="Helical" evidence="5">
    <location>
        <begin position="65"/>
        <end position="85"/>
    </location>
</feature>
<dbReference type="GO" id="GO:0016020">
    <property type="term" value="C:membrane"/>
    <property type="evidence" value="ECO:0007669"/>
    <property type="project" value="UniProtKB-SubCell"/>
</dbReference>
<organism evidence="6">
    <name type="scientific">Myxobolus squamalis</name>
    <name type="common">Myxosporean</name>
    <dbReference type="NCBI Taxonomy" id="59785"/>
    <lineage>
        <taxon>Eukaryota</taxon>
        <taxon>Metazoa</taxon>
        <taxon>Cnidaria</taxon>
        <taxon>Myxozoa</taxon>
        <taxon>Myxosporea</taxon>
        <taxon>Bivalvulida</taxon>
        <taxon>Platysporina</taxon>
        <taxon>Myxobolidae</taxon>
        <taxon>Myxobolus</taxon>
    </lineage>
</organism>
<dbReference type="GO" id="GO:0005829">
    <property type="term" value="C:cytosol"/>
    <property type="evidence" value="ECO:0007669"/>
    <property type="project" value="GOC"/>
</dbReference>
<dbReference type="Gene3D" id="1.20.1280.290">
    <property type="match status" value="2"/>
</dbReference>
<evidence type="ECO:0000256" key="3">
    <source>
        <dbReference type="ARBA" id="ARBA00022989"/>
    </source>
</evidence>
<proteinExistence type="predicted"/>
<feature type="transmembrane region" description="Helical" evidence="5">
    <location>
        <begin position="34"/>
        <end position="53"/>
    </location>
</feature>
<evidence type="ECO:0000256" key="5">
    <source>
        <dbReference type="SAM" id="Phobius"/>
    </source>
</evidence>
<dbReference type="GO" id="GO:0005802">
    <property type="term" value="C:trans-Golgi network"/>
    <property type="evidence" value="ECO:0007669"/>
    <property type="project" value="TreeGrafter"/>
</dbReference>
<feature type="transmembrane region" description="Helical" evidence="5">
    <location>
        <begin position="91"/>
        <end position="112"/>
    </location>
</feature>
<reference evidence="6" key="1">
    <citation type="submission" date="2018-11" db="EMBL/GenBank/DDBJ databases">
        <title>Myxobolus squamalis genome and transcriptome.</title>
        <authorList>
            <person name="Yahalomi D."/>
            <person name="Atkinson S.D."/>
            <person name="Neuhof M."/>
            <person name="Chang E.S."/>
            <person name="Philippe H."/>
            <person name="Cartwright P."/>
            <person name="Bartholomew J.L."/>
            <person name="Huchon D."/>
        </authorList>
    </citation>
    <scope>NUCLEOTIDE SEQUENCE</scope>
    <source>
        <strain evidence="6">71B08</strain>
        <tissue evidence="6">Whole</tissue>
    </source>
</reference>